<dbReference type="InterPro" id="IPR029039">
    <property type="entry name" value="Flavoprotein-like_sf"/>
</dbReference>
<proteinExistence type="predicted"/>
<sequence>MPTSVLVCYATRYGSTEEVAETIAETLHEHGIEVVVRSVLEVQNLDQYGVVVLGAPLYMFHLHKDALHFLTRHHAALEARPVFIFALGPIHTDEKEFQGASQQLEKELAKFHWLVPEETKIFGGKLDPQTLRFPYNLFMGRQSASDVRDWTAIRAWASDLAAQFHTVVAP</sequence>
<dbReference type="GO" id="GO:0006783">
    <property type="term" value="P:heme biosynthetic process"/>
    <property type="evidence" value="ECO:0007669"/>
    <property type="project" value="TreeGrafter"/>
</dbReference>
<evidence type="ECO:0000313" key="3">
    <source>
        <dbReference type="Proteomes" id="UP000597444"/>
    </source>
</evidence>
<protein>
    <submittedName>
        <fullName evidence="2">Flavodoxin</fullName>
    </submittedName>
</protein>
<name>A0A8J3N694_9CHLR</name>
<dbReference type="PANTHER" id="PTHR38030">
    <property type="entry name" value="PROTOPORPHYRINOGEN IX DEHYDROGENASE [MENAQUINONE]"/>
    <property type="match status" value="1"/>
</dbReference>
<dbReference type="InterPro" id="IPR008254">
    <property type="entry name" value="Flavodoxin/NO_synth"/>
</dbReference>
<evidence type="ECO:0000313" key="2">
    <source>
        <dbReference type="EMBL" id="GHO97328.1"/>
    </source>
</evidence>
<dbReference type="AlphaFoldDB" id="A0A8J3N694"/>
<dbReference type="CDD" id="cd00133">
    <property type="entry name" value="PTS_IIB"/>
    <property type="match status" value="1"/>
</dbReference>
<evidence type="ECO:0000259" key="1">
    <source>
        <dbReference type="PROSITE" id="PS50902"/>
    </source>
</evidence>
<gene>
    <name evidence="2" type="ORF">KSF_073760</name>
</gene>
<dbReference type="GO" id="GO:0010181">
    <property type="term" value="F:FMN binding"/>
    <property type="evidence" value="ECO:0007669"/>
    <property type="project" value="InterPro"/>
</dbReference>
<dbReference type="Pfam" id="PF12724">
    <property type="entry name" value="Flavodoxin_5"/>
    <property type="match status" value="1"/>
</dbReference>
<dbReference type="SUPFAM" id="SSF52218">
    <property type="entry name" value="Flavoproteins"/>
    <property type="match status" value="1"/>
</dbReference>
<dbReference type="PROSITE" id="PS50902">
    <property type="entry name" value="FLAVODOXIN_LIKE"/>
    <property type="match status" value="1"/>
</dbReference>
<accession>A0A8J3N694</accession>
<comment type="caution">
    <text evidence="2">The sequence shown here is derived from an EMBL/GenBank/DDBJ whole genome shotgun (WGS) entry which is preliminary data.</text>
</comment>
<organism evidence="2 3">
    <name type="scientific">Reticulibacter mediterranei</name>
    <dbReference type="NCBI Taxonomy" id="2778369"/>
    <lineage>
        <taxon>Bacteria</taxon>
        <taxon>Bacillati</taxon>
        <taxon>Chloroflexota</taxon>
        <taxon>Ktedonobacteria</taxon>
        <taxon>Ktedonobacterales</taxon>
        <taxon>Reticulibacteraceae</taxon>
        <taxon>Reticulibacter</taxon>
    </lineage>
</organism>
<feature type="domain" description="Flavodoxin-like" evidence="1">
    <location>
        <begin position="5"/>
        <end position="161"/>
    </location>
</feature>
<dbReference type="InterPro" id="IPR026816">
    <property type="entry name" value="Flavodoxin_dom"/>
</dbReference>
<keyword evidence="3" id="KW-1185">Reference proteome</keyword>
<dbReference type="RefSeq" id="WP_220207893.1">
    <property type="nucleotide sequence ID" value="NZ_BNJK01000001.1"/>
</dbReference>
<dbReference type="PANTHER" id="PTHR38030:SF2">
    <property type="entry name" value="PROTOPORPHYRINOGEN IX DEHYDROGENASE [QUINONE]"/>
    <property type="match status" value="1"/>
</dbReference>
<reference evidence="2" key="1">
    <citation type="submission" date="2020-10" db="EMBL/GenBank/DDBJ databases">
        <title>Taxonomic study of unclassified bacteria belonging to the class Ktedonobacteria.</title>
        <authorList>
            <person name="Yabe S."/>
            <person name="Wang C.M."/>
            <person name="Zheng Y."/>
            <person name="Sakai Y."/>
            <person name="Cavaletti L."/>
            <person name="Monciardini P."/>
            <person name="Donadio S."/>
        </authorList>
    </citation>
    <scope>NUCLEOTIDE SEQUENCE</scope>
    <source>
        <strain evidence="2">ID150040</strain>
    </source>
</reference>
<dbReference type="InterPro" id="IPR052200">
    <property type="entry name" value="Protoporphyrinogen_IX_DH"/>
</dbReference>
<dbReference type="GO" id="GO:0070819">
    <property type="term" value="F:menaquinone-dependent protoporphyrinogen oxidase activity"/>
    <property type="evidence" value="ECO:0007669"/>
    <property type="project" value="TreeGrafter"/>
</dbReference>
<dbReference type="Proteomes" id="UP000597444">
    <property type="component" value="Unassembled WGS sequence"/>
</dbReference>
<dbReference type="Gene3D" id="3.40.50.360">
    <property type="match status" value="1"/>
</dbReference>
<dbReference type="EMBL" id="BNJK01000001">
    <property type="protein sequence ID" value="GHO97328.1"/>
    <property type="molecule type" value="Genomic_DNA"/>
</dbReference>